<dbReference type="EMBL" id="JACJIQ010000016">
    <property type="protein sequence ID" value="MBA9078878.1"/>
    <property type="molecule type" value="Genomic_DNA"/>
</dbReference>
<dbReference type="Pfam" id="PF19567">
    <property type="entry name" value="CpsB_CapC"/>
    <property type="match status" value="1"/>
</dbReference>
<evidence type="ECO:0000256" key="2">
    <source>
        <dbReference type="ARBA" id="ARBA00013064"/>
    </source>
</evidence>
<comment type="caution">
    <text evidence="5">The sequence shown here is derived from an EMBL/GenBank/DDBJ whole genome shotgun (WGS) entry which is preliminary data.</text>
</comment>
<accession>A0A839GWT3</accession>
<evidence type="ECO:0000256" key="4">
    <source>
        <dbReference type="ARBA" id="ARBA00051722"/>
    </source>
</evidence>
<keyword evidence="3" id="KW-0378">Hydrolase</keyword>
<comment type="similarity">
    <text evidence="1">Belongs to the metallo-dependent hydrolases superfamily. CpsB/CapC family.</text>
</comment>
<protein>
    <recommendedName>
        <fullName evidence="2">protein-tyrosine-phosphatase</fullName>
        <ecNumber evidence="2">3.1.3.48</ecNumber>
    </recommendedName>
</protein>
<keyword evidence="6" id="KW-1185">Reference proteome</keyword>
<evidence type="ECO:0000256" key="1">
    <source>
        <dbReference type="ARBA" id="ARBA00005750"/>
    </source>
</evidence>
<dbReference type="Gene3D" id="3.20.20.140">
    <property type="entry name" value="Metal-dependent hydrolases"/>
    <property type="match status" value="1"/>
</dbReference>
<dbReference type="SUPFAM" id="SSF89550">
    <property type="entry name" value="PHP domain-like"/>
    <property type="match status" value="1"/>
</dbReference>
<sequence>MTPHIMGDFYRNTPSGVREKLNLLKEATAARGLPLELSCAAEYYLDEWFLEKLEGPEDLLSFGGDRKFLLIETSYINEPAQLRQHVFAIQAAGYTPVLAHPERYTYFYGRLDELLSLRDVGVLFQINTNSISGYYSKGAREVAKQLIQRQAVEFLGTDTHSMRHTRVLERTLAEPLLAQALKLPLLNSTL</sequence>
<dbReference type="Proteomes" id="UP000563094">
    <property type="component" value="Unassembled WGS sequence"/>
</dbReference>
<evidence type="ECO:0000256" key="3">
    <source>
        <dbReference type="ARBA" id="ARBA00022801"/>
    </source>
</evidence>
<dbReference type="AlphaFoldDB" id="A0A839GWT3"/>
<evidence type="ECO:0000313" key="5">
    <source>
        <dbReference type="EMBL" id="MBA9078878.1"/>
    </source>
</evidence>
<organism evidence="5 6">
    <name type="scientific">Rufibacter quisquiliarum</name>
    <dbReference type="NCBI Taxonomy" id="1549639"/>
    <lineage>
        <taxon>Bacteria</taxon>
        <taxon>Pseudomonadati</taxon>
        <taxon>Bacteroidota</taxon>
        <taxon>Cytophagia</taxon>
        <taxon>Cytophagales</taxon>
        <taxon>Hymenobacteraceae</taxon>
        <taxon>Rufibacter</taxon>
    </lineage>
</organism>
<reference evidence="5 6" key="1">
    <citation type="submission" date="2020-08" db="EMBL/GenBank/DDBJ databases">
        <title>Genomic Encyclopedia of Type Strains, Phase IV (KMG-IV): sequencing the most valuable type-strain genomes for metagenomic binning, comparative biology and taxonomic classification.</title>
        <authorList>
            <person name="Goeker M."/>
        </authorList>
    </citation>
    <scope>NUCLEOTIDE SEQUENCE [LARGE SCALE GENOMIC DNA]</scope>
    <source>
        <strain evidence="5 6">DSM 29854</strain>
    </source>
</reference>
<gene>
    <name evidence="5" type="ORF">FHS90_003608</name>
</gene>
<dbReference type="PANTHER" id="PTHR39181:SF1">
    <property type="entry name" value="TYROSINE-PROTEIN PHOSPHATASE YWQE"/>
    <property type="match status" value="1"/>
</dbReference>
<dbReference type="InterPro" id="IPR016195">
    <property type="entry name" value="Pol/histidinol_Pase-like"/>
</dbReference>
<dbReference type="InterPro" id="IPR016667">
    <property type="entry name" value="Caps_polysacc_synth_CpsB/CapC"/>
</dbReference>
<comment type="catalytic activity">
    <reaction evidence="4">
        <text>O-phospho-L-tyrosyl-[protein] + H2O = L-tyrosyl-[protein] + phosphate</text>
        <dbReference type="Rhea" id="RHEA:10684"/>
        <dbReference type="Rhea" id="RHEA-COMP:10136"/>
        <dbReference type="Rhea" id="RHEA-COMP:20101"/>
        <dbReference type="ChEBI" id="CHEBI:15377"/>
        <dbReference type="ChEBI" id="CHEBI:43474"/>
        <dbReference type="ChEBI" id="CHEBI:46858"/>
        <dbReference type="ChEBI" id="CHEBI:61978"/>
        <dbReference type="EC" id="3.1.3.48"/>
    </reaction>
</comment>
<dbReference type="GO" id="GO:0004725">
    <property type="term" value="F:protein tyrosine phosphatase activity"/>
    <property type="evidence" value="ECO:0007669"/>
    <property type="project" value="UniProtKB-EC"/>
</dbReference>
<dbReference type="EC" id="3.1.3.48" evidence="2"/>
<proteinExistence type="inferred from homology"/>
<dbReference type="PANTHER" id="PTHR39181">
    <property type="entry name" value="TYROSINE-PROTEIN PHOSPHATASE YWQE"/>
    <property type="match status" value="1"/>
</dbReference>
<name>A0A839GWT3_9BACT</name>
<dbReference type="GO" id="GO:0030145">
    <property type="term" value="F:manganese ion binding"/>
    <property type="evidence" value="ECO:0007669"/>
    <property type="project" value="InterPro"/>
</dbReference>
<evidence type="ECO:0000313" key="6">
    <source>
        <dbReference type="Proteomes" id="UP000563094"/>
    </source>
</evidence>